<evidence type="ECO:0000313" key="2">
    <source>
        <dbReference type="Proteomes" id="UP000566819"/>
    </source>
</evidence>
<sequence length="226" mass="25202">MPEGLVAFGPGGDYVIINGHGSNGWEAAITSNNRAAQDLQQVRNEGGTLCFFAWGVDQSYFLTYFDRKKVSHARSYQLKEKYPYLAQTFNTLKDWRADDIWVAFGPERNYFMRCKGYTYSSSTLDEKCWETCGRLGLDDSKVKVALGVGGSWVVWSKKAFAYRWKGHNAEAQAWMGRNAGGDIIIQAKWAVSPRLADKLPKVIEHHKDHLRNPGGAAATVVSGGID</sequence>
<gene>
    <name evidence="1" type="ORF">G7Y89_g5034</name>
</gene>
<reference evidence="1 2" key="1">
    <citation type="submission" date="2020-03" db="EMBL/GenBank/DDBJ databases">
        <title>Draft Genome Sequence of Cudoniella acicularis.</title>
        <authorList>
            <person name="Buettner E."/>
            <person name="Kellner H."/>
        </authorList>
    </citation>
    <scope>NUCLEOTIDE SEQUENCE [LARGE SCALE GENOMIC DNA]</scope>
    <source>
        <strain evidence="1 2">DSM 108380</strain>
    </source>
</reference>
<organism evidence="1 2">
    <name type="scientific">Cudoniella acicularis</name>
    <dbReference type="NCBI Taxonomy" id="354080"/>
    <lineage>
        <taxon>Eukaryota</taxon>
        <taxon>Fungi</taxon>
        <taxon>Dikarya</taxon>
        <taxon>Ascomycota</taxon>
        <taxon>Pezizomycotina</taxon>
        <taxon>Leotiomycetes</taxon>
        <taxon>Helotiales</taxon>
        <taxon>Tricladiaceae</taxon>
        <taxon>Cudoniella</taxon>
    </lineage>
</organism>
<dbReference type="Proteomes" id="UP000566819">
    <property type="component" value="Unassembled WGS sequence"/>
</dbReference>
<accession>A0A8H4W459</accession>
<protein>
    <submittedName>
        <fullName evidence="1">Uncharacterized protein</fullName>
    </submittedName>
</protein>
<proteinExistence type="predicted"/>
<dbReference type="EMBL" id="JAAMPI010000290">
    <property type="protein sequence ID" value="KAF4633087.1"/>
    <property type="molecule type" value="Genomic_DNA"/>
</dbReference>
<keyword evidence="2" id="KW-1185">Reference proteome</keyword>
<comment type="caution">
    <text evidence="1">The sequence shown here is derived from an EMBL/GenBank/DDBJ whole genome shotgun (WGS) entry which is preliminary data.</text>
</comment>
<dbReference type="AlphaFoldDB" id="A0A8H4W459"/>
<evidence type="ECO:0000313" key="1">
    <source>
        <dbReference type="EMBL" id="KAF4633087.1"/>
    </source>
</evidence>
<name>A0A8H4W459_9HELO</name>